<evidence type="ECO:0000256" key="3">
    <source>
        <dbReference type="ARBA" id="ARBA00023163"/>
    </source>
</evidence>
<dbReference type="InterPro" id="IPR036390">
    <property type="entry name" value="WH_DNA-bd_sf"/>
</dbReference>
<keyword evidence="6" id="KW-1185">Reference proteome</keyword>
<protein>
    <recommendedName>
        <fullName evidence="4">HTH arsR-type domain-containing protein</fullName>
    </recommendedName>
</protein>
<dbReference type="AlphaFoldDB" id="A0A2R4MJG2"/>
<dbReference type="SUPFAM" id="SSF46785">
    <property type="entry name" value="Winged helix' DNA-binding domain"/>
    <property type="match status" value="1"/>
</dbReference>
<gene>
    <name evidence="5" type="ORF">MXMO3_03607</name>
</gene>
<dbReference type="KEGG" id="mmyr:MXMO3_03607"/>
<dbReference type="PRINTS" id="PR00778">
    <property type="entry name" value="HTHARSR"/>
</dbReference>
<dbReference type="PANTHER" id="PTHR43132">
    <property type="entry name" value="ARSENICAL RESISTANCE OPERON REPRESSOR ARSR-RELATED"/>
    <property type="match status" value="1"/>
</dbReference>
<dbReference type="RefSeq" id="WP_117397051.1">
    <property type="nucleotide sequence ID" value="NZ_CP021331.1"/>
</dbReference>
<organism evidence="5 6">
    <name type="scientific">Maritalea myrionectae</name>
    <dbReference type="NCBI Taxonomy" id="454601"/>
    <lineage>
        <taxon>Bacteria</taxon>
        <taxon>Pseudomonadati</taxon>
        <taxon>Pseudomonadota</taxon>
        <taxon>Alphaproteobacteria</taxon>
        <taxon>Hyphomicrobiales</taxon>
        <taxon>Devosiaceae</taxon>
        <taxon>Maritalea</taxon>
    </lineage>
</organism>
<evidence type="ECO:0000313" key="6">
    <source>
        <dbReference type="Proteomes" id="UP000258927"/>
    </source>
</evidence>
<dbReference type="SMART" id="SM00418">
    <property type="entry name" value="HTH_ARSR"/>
    <property type="match status" value="1"/>
</dbReference>
<evidence type="ECO:0000259" key="4">
    <source>
        <dbReference type="PROSITE" id="PS50987"/>
    </source>
</evidence>
<dbReference type="GO" id="GO:0003700">
    <property type="term" value="F:DNA-binding transcription factor activity"/>
    <property type="evidence" value="ECO:0007669"/>
    <property type="project" value="InterPro"/>
</dbReference>
<sequence length="95" mass="10945">MLSREQIEDAASLAHAFSSTTRMQILLELLQGERCVEELSKLTEYNAANCSQHLQLLRRLKIVRAFRRGHSNFYCLEHTEHVRSVLCALSQQSEV</sequence>
<dbReference type="EMBL" id="CP021331">
    <property type="protein sequence ID" value="AVX06110.1"/>
    <property type="molecule type" value="Genomic_DNA"/>
</dbReference>
<keyword evidence="2" id="KW-0238">DNA-binding</keyword>
<keyword evidence="5" id="KW-0614">Plasmid</keyword>
<reference evidence="5 6" key="1">
    <citation type="submission" date="2017-05" db="EMBL/GenBank/DDBJ databases">
        <title>Genome Analysis of Maritalea myrionectae HL2708#5.</title>
        <authorList>
            <consortium name="Cotde Inc.-PKNU"/>
            <person name="Jang D."/>
            <person name="Oh H.-M."/>
        </authorList>
    </citation>
    <scope>NUCLEOTIDE SEQUENCE [LARGE SCALE GENOMIC DNA]</scope>
    <source>
        <strain evidence="5 6">HL2708#5</strain>
        <plasmid evidence="6">phl2708x3</plasmid>
    </source>
</reference>
<feature type="domain" description="HTH arsR-type" evidence="4">
    <location>
        <begin position="2"/>
        <end position="95"/>
    </location>
</feature>
<evidence type="ECO:0000256" key="2">
    <source>
        <dbReference type="ARBA" id="ARBA00023125"/>
    </source>
</evidence>
<accession>A0A2R4MJG2</accession>
<dbReference type="CDD" id="cd00090">
    <property type="entry name" value="HTH_ARSR"/>
    <property type="match status" value="1"/>
</dbReference>
<keyword evidence="3" id="KW-0804">Transcription</keyword>
<dbReference type="Proteomes" id="UP000258927">
    <property type="component" value="Plasmid pHL2708X3"/>
</dbReference>
<proteinExistence type="predicted"/>
<dbReference type="InterPro" id="IPR011991">
    <property type="entry name" value="ArsR-like_HTH"/>
</dbReference>
<dbReference type="PANTHER" id="PTHR43132:SF6">
    <property type="entry name" value="HTH-TYPE TRANSCRIPTIONAL REPRESSOR CZRA"/>
    <property type="match status" value="1"/>
</dbReference>
<evidence type="ECO:0000313" key="5">
    <source>
        <dbReference type="EMBL" id="AVX06110.1"/>
    </source>
</evidence>
<dbReference type="Gene3D" id="1.10.10.10">
    <property type="entry name" value="Winged helix-like DNA-binding domain superfamily/Winged helix DNA-binding domain"/>
    <property type="match status" value="1"/>
</dbReference>
<name>A0A2R4MJG2_9HYPH</name>
<dbReference type="GO" id="GO:0003677">
    <property type="term" value="F:DNA binding"/>
    <property type="evidence" value="ECO:0007669"/>
    <property type="project" value="UniProtKB-KW"/>
</dbReference>
<keyword evidence="1" id="KW-0805">Transcription regulation</keyword>
<dbReference type="Pfam" id="PF01022">
    <property type="entry name" value="HTH_5"/>
    <property type="match status" value="1"/>
</dbReference>
<geneLocation type="plasmid" evidence="6">
    <name>phl2708x3</name>
</geneLocation>
<evidence type="ECO:0000256" key="1">
    <source>
        <dbReference type="ARBA" id="ARBA00023015"/>
    </source>
</evidence>
<dbReference type="InterPro" id="IPR036388">
    <property type="entry name" value="WH-like_DNA-bd_sf"/>
</dbReference>
<dbReference type="InterPro" id="IPR051011">
    <property type="entry name" value="Metal_resp_trans_reg"/>
</dbReference>
<dbReference type="InterPro" id="IPR001845">
    <property type="entry name" value="HTH_ArsR_DNA-bd_dom"/>
</dbReference>
<dbReference type="PROSITE" id="PS50987">
    <property type="entry name" value="HTH_ARSR_2"/>
    <property type="match status" value="1"/>
</dbReference>
<dbReference type="NCBIfam" id="NF033788">
    <property type="entry name" value="HTH_metalloreg"/>
    <property type="match status" value="1"/>
</dbReference>